<protein>
    <recommendedName>
        <fullName evidence="6">Aldolase</fullName>
    </recommendedName>
</protein>
<dbReference type="SMART" id="SM01130">
    <property type="entry name" value="DHDPS"/>
    <property type="match status" value="1"/>
</dbReference>
<dbReference type="CDD" id="cd00408">
    <property type="entry name" value="DHDPS-like"/>
    <property type="match status" value="1"/>
</dbReference>
<sequence>MTQNIPASGVWAPAPTFLNPETDNLDLEAQAAFYSYLSRTGLAGLVILGTNAEAFLMTREERKVLVSTARTAVGPGFPLMVGVGSHSTKQVLDLIADATEAGATFVLVLPPAYFGKATTPEVIERFFDEVAKNSTLPIVVYNFPGVCNGVDLSSAVIAKLATKHKNIVGCKLTCGSVAKIARLSGALSNFATFGGQSDFIIGGLSSGSAGCVAAFANIFPKTIVRIYDLYRQGKYDEAFKLHRIAALAEQYIKEGVSATKYAVAIRSAAAAGIVDAVTKLHPRHPYVAPSDTAKTAIREGTKEIAKIEDSLPLSA</sequence>
<dbReference type="InterPro" id="IPR013785">
    <property type="entry name" value="Aldolase_TIM"/>
</dbReference>
<dbReference type="PRINTS" id="PR00146">
    <property type="entry name" value="DHPICSNTHASE"/>
</dbReference>
<evidence type="ECO:0000313" key="4">
    <source>
        <dbReference type="EMBL" id="KAI1861076.1"/>
    </source>
</evidence>
<keyword evidence="5" id="KW-1185">Reference proteome</keyword>
<keyword evidence="1" id="KW-0456">Lyase</keyword>
<evidence type="ECO:0008006" key="6">
    <source>
        <dbReference type="Google" id="ProtNLM"/>
    </source>
</evidence>
<feature type="active site" description="Schiff-base intermediate with substrate" evidence="2">
    <location>
        <position position="171"/>
    </location>
</feature>
<dbReference type="PIRSF" id="PIRSF001365">
    <property type="entry name" value="DHDPS"/>
    <property type="match status" value="1"/>
</dbReference>
<feature type="active site" description="Proton donor/acceptor" evidence="2">
    <location>
        <position position="141"/>
    </location>
</feature>
<gene>
    <name evidence="4" type="ORF">JX265_009695</name>
</gene>
<dbReference type="AlphaFoldDB" id="A0A9P9WFU0"/>
<dbReference type="SUPFAM" id="SSF51569">
    <property type="entry name" value="Aldolase"/>
    <property type="match status" value="1"/>
</dbReference>
<organism evidence="4 5">
    <name type="scientific">Neoarthrinium moseri</name>
    <dbReference type="NCBI Taxonomy" id="1658444"/>
    <lineage>
        <taxon>Eukaryota</taxon>
        <taxon>Fungi</taxon>
        <taxon>Dikarya</taxon>
        <taxon>Ascomycota</taxon>
        <taxon>Pezizomycotina</taxon>
        <taxon>Sordariomycetes</taxon>
        <taxon>Xylariomycetidae</taxon>
        <taxon>Amphisphaeriales</taxon>
        <taxon>Apiosporaceae</taxon>
        <taxon>Neoarthrinium</taxon>
    </lineage>
</organism>
<accession>A0A9P9WFU0</accession>
<name>A0A9P9WFU0_9PEZI</name>
<evidence type="ECO:0000256" key="3">
    <source>
        <dbReference type="PIRSR" id="PIRSR001365-2"/>
    </source>
</evidence>
<dbReference type="PANTHER" id="PTHR12128:SF47">
    <property type="entry name" value="DIHYDRODIPICOLINATE SYNTHASE-RELATED"/>
    <property type="match status" value="1"/>
</dbReference>
<evidence type="ECO:0000256" key="2">
    <source>
        <dbReference type="PIRSR" id="PIRSR001365-1"/>
    </source>
</evidence>
<feature type="binding site" evidence="3">
    <location>
        <position position="212"/>
    </location>
    <ligand>
        <name>pyruvate</name>
        <dbReference type="ChEBI" id="CHEBI:15361"/>
    </ligand>
</feature>
<dbReference type="PANTHER" id="PTHR12128">
    <property type="entry name" value="DIHYDRODIPICOLINATE SYNTHASE"/>
    <property type="match status" value="1"/>
</dbReference>
<dbReference type="Proteomes" id="UP000829685">
    <property type="component" value="Unassembled WGS sequence"/>
</dbReference>
<dbReference type="EMBL" id="JAFIMR010000030">
    <property type="protein sequence ID" value="KAI1861076.1"/>
    <property type="molecule type" value="Genomic_DNA"/>
</dbReference>
<comment type="similarity">
    <text evidence="1">Belongs to the DapA family.</text>
</comment>
<comment type="caution">
    <text evidence="4">The sequence shown here is derived from an EMBL/GenBank/DDBJ whole genome shotgun (WGS) entry which is preliminary data.</text>
</comment>
<evidence type="ECO:0000256" key="1">
    <source>
        <dbReference type="PIRNR" id="PIRNR001365"/>
    </source>
</evidence>
<reference evidence="4" key="1">
    <citation type="submission" date="2021-03" db="EMBL/GenBank/DDBJ databases">
        <title>Revisited historic fungal species revealed as producer of novel bioactive compounds through whole genome sequencing and comparative genomics.</title>
        <authorList>
            <person name="Vignolle G.A."/>
            <person name="Hochenegger N."/>
            <person name="Mach R.L."/>
            <person name="Mach-Aigner A.R."/>
            <person name="Javad Rahimi M."/>
            <person name="Salim K.A."/>
            <person name="Chan C.M."/>
            <person name="Lim L.B.L."/>
            <person name="Cai F."/>
            <person name="Druzhinina I.S."/>
            <person name="U'Ren J.M."/>
            <person name="Derntl C."/>
        </authorList>
    </citation>
    <scope>NUCLEOTIDE SEQUENCE</scope>
    <source>
        <strain evidence="4">TUCIM 5799</strain>
    </source>
</reference>
<dbReference type="Gene3D" id="3.20.20.70">
    <property type="entry name" value="Aldolase class I"/>
    <property type="match status" value="1"/>
</dbReference>
<evidence type="ECO:0000313" key="5">
    <source>
        <dbReference type="Proteomes" id="UP000829685"/>
    </source>
</evidence>
<proteinExistence type="inferred from homology"/>
<dbReference type="Pfam" id="PF00701">
    <property type="entry name" value="DHDPS"/>
    <property type="match status" value="1"/>
</dbReference>
<dbReference type="InterPro" id="IPR002220">
    <property type="entry name" value="DapA-like"/>
</dbReference>
<dbReference type="GO" id="GO:0008840">
    <property type="term" value="F:4-hydroxy-tetrahydrodipicolinate synthase activity"/>
    <property type="evidence" value="ECO:0007669"/>
    <property type="project" value="TreeGrafter"/>
</dbReference>